<reference evidence="1 2" key="1">
    <citation type="journal article" date="2020" name="Genes (Basel)">
        <title>Genomic Comparison of Insect Gut Symbionts from Divergent Burkholderia Subclades.</title>
        <authorList>
            <person name="Takeshita K."/>
            <person name="Kikuchi Y."/>
        </authorList>
    </citation>
    <scope>NUCLEOTIDE SEQUENCE [LARGE SCALE GENOMIC DNA]</scope>
    <source>
        <strain evidence="1 2">PGU16</strain>
        <plasmid evidence="1 2">PPGU16_p2</plasmid>
    </source>
</reference>
<dbReference type="EMBL" id="AP023177">
    <property type="protein sequence ID" value="BCF95105.1"/>
    <property type="molecule type" value="Genomic_DNA"/>
</dbReference>
<accession>A0A7I8C399</accession>
<dbReference type="Proteomes" id="UP000510888">
    <property type="component" value="Plasmid PPGU16_p2"/>
</dbReference>
<dbReference type="AlphaFoldDB" id="A0A7I8C399"/>
<keyword evidence="1" id="KW-0614">Plasmid</keyword>
<sequence>MGLECILDCLDDVIPAVFAKRYVIAEHGARAHIDDYQEPYPFHLEFVCETEWIPHDNLEPDIEPMTIKFDDLVRPDRRRCVRAVEPGQALKVRGAG</sequence>
<dbReference type="KEGG" id="plad:PPGU16_81720"/>
<gene>
    <name evidence="1" type="ORF">PPGU16_81720</name>
</gene>
<geneLocation type="plasmid" evidence="1 2">
    <name>PPGU16_p2</name>
</geneLocation>
<evidence type="ECO:0000313" key="1">
    <source>
        <dbReference type="EMBL" id="BCF95105.1"/>
    </source>
</evidence>
<evidence type="ECO:0000313" key="2">
    <source>
        <dbReference type="Proteomes" id="UP000510888"/>
    </source>
</evidence>
<name>A0A7I8C399_9BURK</name>
<keyword evidence="2" id="KW-1185">Reference proteome</keyword>
<organism evidence="1 2">
    <name type="scientific">Paraburkholderia largidicola</name>
    <dbReference type="NCBI Taxonomy" id="3014751"/>
    <lineage>
        <taxon>Bacteria</taxon>
        <taxon>Pseudomonadati</taxon>
        <taxon>Pseudomonadota</taxon>
        <taxon>Betaproteobacteria</taxon>
        <taxon>Burkholderiales</taxon>
        <taxon>Burkholderiaceae</taxon>
        <taxon>Paraburkholderia</taxon>
    </lineage>
</organism>
<proteinExistence type="predicted"/>
<protein>
    <submittedName>
        <fullName evidence="1">Uncharacterized protein</fullName>
    </submittedName>
</protein>